<dbReference type="PANTHER" id="PTHR30506:SF3">
    <property type="entry name" value="UPF0126 INNER MEMBRANE PROTEIN YADS-RELATED"/>
    <property type="match status" value="1"/>
</dbReference>
<dbReference type="eggNOG" id="COG2860">
    <property type="taxonomic scope" value="Bacteria"/>
</dbReference>
<evidence type="ECO:0000256" key="3">
    <source>
        <dbReference type="ARBA" id="ARBA00022475"/>
    </source>
</evidence>
<dbReference type="InParanoid" id="D1C7E2"/>
<protein>
    <recommendedName>
        <fullName evidence="9">Glycine transporter domain-containing protein</fullName>
    </recommendedName>
</protein>
<feature type="domain" description="Glycine transporter" evidence="9">
    <location>
        <begin position="91"/>
        <end position="163"/>
    </location>
</feature>
<accession>D1C7E2</accession>
<evidence type="ECO:0000256" key="6">
    <source>
        <dbReference type="ARBA" id="ARBA00023136"/>
    </source>
</evidence>
<keyword evidence="11" id="KW-1185">Reference proteome</keyword>
<dbReference type="AlphaFoldDB" id="D1C7E2"/>
<dbReference type="Proteomes" id="UP000002027">
    <property type="component" value="Chromosome 1"/>
</dbReference>
<dbReference type="Pfam" id="PF03458">
    <property type="entry name" value="Gly_transporter"/>
    <property type="match status" value="2"/>
</dbReference>
<reference evidence="10 11" key="2">
    <citation type="journal article" date="2010" name="Stand. Genomic Sci.">
        <title>Complete genome sequence of Desulfohalobium retbaense type strain (HR(100)).</title>
        <authorList>
            <person name="Spring S."/>
            <person name="Nolan M."/>
            <person name="Lapidus A."/>
            <person name="Glavina Del Rio T."/>
            <person name="Copeland A."/>
            <person name="Tice H."/>
            <person name="Cheng J.F."/>
            <person name="Lucas S."/>
            <person name="Land M."/>
            <person name="Chen F."/>
            <person name="Bruce D."/>
            <person name="Goodwin L."/>
            <person name="Pitluck S."/>
            <person name="Ivanova N."/>
            <person name="Mavromatis K."/>
            <person name="Mikhailova N."/>
            <person name="Pati A."/>
            <person name="Chen A."/>
            <person name="Palaniappan K."/>
            <person name="Hauser L."/>
            <person name="Chang Y.J."/>
            <person name="Jeffries C.D."/>
            <person name="Munk C."/>
            <person name="Kiss H."/>
            <person name="Chain P."/>
            <person name="Han C."/>
            <person name="Brettin T."/>
            <person name="Detter J.C."/>
            <person name="Schuler E."/>
            <person name="Goker M."/>
            <person name="Rohde M."/>
            <person name="Bristow J."/>
            <person name="Eisen J.A."/>
            <person name="Markowitz V."/>
            <person name="Hugenholtz P."/>
            <person name="Kyrpides N.C."/>
            <person name="Klenk H.P."/>
        </authorList>
    </citation>
    <scope>NUCLEOTIDE SEQUENCE [LARGE SCALE GENOMIC DNA]</scope>
    <source>
        <strain evidence="11">ATCC 49802 / DSM 20745 / S 6022</strain>
    </source>
</reference>
<evidence type="ECO:0000256" key="2">
    <source>
        <dbReference type="ARBA" id="ARBA00008193"/>
    </source>
</evidence>
<feature type="transmembrane region" description="Helical" evidence="8">
    <location>
        <begin position="172"/>
        <end position="189"/>
    </location>
</feature>
<evidence type="ECO:0000256" key="4">
    <source>
        <dbReference type="ARBA" id="ARBA00022692"/>
    </source>
</evidence>
<evidence type="ECO:0000256" key="5">
    <source>
        <dbReference type="ARBA" id="ARBA00022989"/>
    </source>
</evidence>
<feature type="transmembrane region" description="Helical" evidence="8">
    <location>
        <begin position="30"/>
        <end position="50"/>
    </location>
</feature>
<dbReference type="RefSeq" id="WP_012872829.1">
    <property type="nucleotide sequence ID" value="NC_013523.1"/>
</dbReference>
<sequence>MLVVVLDLFGTFVFALSGAMVGVQKRLDLFGVLVLSFAVGAAGGMTRDVLLGAVPPVAISDWRYIVVALGAGLLTFYWWPVIDRMRGTVLIFDGAGLALFAVTGAQKALNAGINPVAAVLLGVLTGVGGGMLRDVLVSEIPTVLRSELYAVAALAGATVVVIGDRLPVPASVAMNAGALLCFGLRVVAIRRGWQLPTPRPPDQSSQDGTAPVEGAEERARRR</sequence>
<keyword evidence="3" id="KW-1003">Cell membrane</keyword>
<dbReference type="OrthoDB" id="9791874at2"/>
<feature type="transmembrane region" description="Helical" evidence="8">
    <location>
        <begin position="62"/>
        <end position="82"/>
    </location>
</feature>
<evidence type="ECO:0000313" key="11">
    <source>
        <dbReference type="Proteomes" id="UP000002027"/>
    </source>
</evidence>
<feature type="transmembrane region" description="Helical" evidence="8">
    <location>
        <begin position="89"/>
        <end position="109"/>
    </location>
</feature>
<comment type="subcellular location">
    <subcellularLocation>
        <location evidence="1">Cell membrane</location>
        <topology evidence="1">Multi-pass membrane protein</topology>
    </subcellularLocation>
</comment>
<evidence type="ECO:0000256" key="1">
    <source>
        <dbReference type="ARBA" id="ARBA00004651"/>
    </source>
</evidence>
<evidence type="ECO:0000256" key="7">
    <source>
        <dbReference type="SAM" id="MobiDB-lite"/>
    </source>
</evidence>
<dbReference type="HOGENOM" id="CLU_064906_1_1_0"/>
<feature type="transmembrane region" description="Helical" evidence="8">
    <location>
        <begin position="6"/>
        <end position="23"/>
    </location>
</feature>
<feature type="domain" description="Glycine transporter" evidence="9">
    <location>
        <begin position="5"/>
        <end position="79"/>
    </location>
</feature>
<evidence type="ECO:0000256" key="8">
    <source>
        <dbReference type="SAM" id="Phobius"/>
    </source>
</evidence>
<proteinExistence type="inferred from homology"/>
<feature type="region of interest" description="Disordered" evidence="7">
    <location>
        <begin position="195"/>
        <end position="222"/>
    </location>
</feature>
<feature type="transmembrane region" description="Helical" evidence="8">
    <location>
        <begin position="115"/>
        <end position="136"/>
    </location>
</feature>
<name>D1C7E2_SPHTD</name>
<dbReference type="GO" id="GO:0005886">
    <property type="term" value="C:plasma membrane"/>
    <property type="evidence" value="ECO:0007669"/>
    <property type="project" value="UniProtKB-SubCell"/>
</dbReference>
<dbReference type="InterPro" id="IPR005115">
    <property type="entry name" value="Gly_transporter"/>
</dbReference>
<feature type="transmembrane region" description="Helical" evidence="8">
    <location>
        <begin position="148"/>
        <end position="166"/>
    </location>
</feature>
<comment type="similarity">
    <text evidence="2">Belongs to the UPF0126 family.</text>
</comment>
<keyword evidence="4 8" id="KW-0812">Transmembrane</keyword>
<dbReference type="KEGG" id="sti:Sthe_2368"/>
<reference evidence="11" key="1">
    <citation type="submission" date="2009-11" db="EMBL/GenBank/DDBJ databases">
        <title>The complete chromosome 1 of Sphaerobacter thermophilus DSM 20745.</title>
        <authorList>
            <person name="Lucas S."/>
            <person name="Copeland A."/>
            <person name="Lapidus A."/>
            <person name="Glavina del Rio T."/>
            <person name="Dalin E."/>
            <person name="Tice H."/>
            <person name="Bruce D."/>
            <person name="Goodwin L."/>
            <person name="Pitluck S."/>
            <person name="Kyrpides N."/>
            <person name="Mavromatis K."/>
            <person name="Ivanova N."/>
            <person name="Mikhailova N."/>
            <person name="LaButti K.M."/>
            <person name="Clum A."/>
            <person name="Sun H.I."/>
            <person name="Brettin T."/>
            <person name="Detter J.C."/>
            <person name="Han C."/>
            <person name="Larimer F."/>
            <person name="Land M."/>
            <person name="Hauser L."/>
            <person name="Markowitz V."/>
            <person name="Cheng J.F."/>
            <person name="Hugenholtz P."/>
            <person name="Woyke T."/>
            <person name="Wu D."/>
            <person name="Steenblock K."/>
            <person name="Schneider S."/>
            <person name="Pukall R."/>
            <person name="Goeker M."/>
            <person name="Klenk H.P."/>
            <person name="Eisen J.A."/>
        </authorList>
    </citation>
    <scope>NUCLEOTIDE SEQUENCE [LARGE SCALE GENOMIC DNA]</scope>
    <source>
        <strain evidence="11">ATCC 49802 / DSM 20745 / S 6022</strain>
    </source>
</reference>
<gene>
    <name evidence="10" type="ordered locus">Sthe_2368</name>
</gene>
<evidence type="ECO:0000259" key="9">
    <source>
        <dbReference type="Pfam" id="PF03458"/>
    </source>
</evidence>
<organism evidence="10 11">
    <name type="scientific">Sphaerobacter thermophilus (strain ATCC 49802 / DSM 20745 / KCCM 41009 / NCIMB 13125 / S 6022)</name>
    <dbReference type="NCBI Taxonomy" id="479434"/>
    <lineage>
        <taxon>Bacteria</taxon>
        <taxon>Pseudomonadati</taxon>
        <taxon>Thermomicrobiota</taxon>
        <taxon>Thermomicrobia</taxon>
        <taxon>Sphaerobacterales</taxon>
        <taxon>Sphaerobacterineae</taxon>
        <taxon>Sphaerobacteraceae</taxon>
        <taxon>Sphaerobacter</taxon>
    </lineage>
</organism>
<keyword evidence="5 8" id="KW-1133">Transmembrane helix</keyword>
<dbReference type="FunCoup" id="D1C7E2">
    <property type="interactions" value="124"/>
</dbReference>
<keyword evidence="6 8" id="KW-0472">Membrane</keyword>
<dbReference type="EMBL" id="CP001823">
    <property type="protein sequence ID" value="ACZ39788.1"/>
    <property type="molecule type" value="Genomic_DNA"/>
</dbReference>
<dbReference type="PANTHER" id="PTHR30506">
    <property type="entry name" value="INNER MEMBRANE PROTEIN"/>
    <property type="match status" value="1"/>
</dbReference>
<evidence type="ECO:0000313" key="10">
    <source>
        <dbReference type="EMBL" id="ACZ39788.1"/>
    </source>
</evidence>